<feature type="domain" description="F-box" evidence="1">
    <location>
        <begin position="1"/>
        <end position="42"/>
    </location>
</feature>
<keyword evidence="3" id="KW-1185">Reference proteome</keyword>
<evidence type="ECO:0000259" key="1">
    <source>
        <dbReference type="PROSITE" id="PS50181"/>
    </source>
</evidence>
<comment type="caution">
    <text evidence="2">The sequence shown here is derived from an EMBL/GenBank/DDBJ whole genome shotgun (WGS) entry which is preliminary data.</text>
</comment>
<dbReference type="AlphaFoldDB" id="A0AAD4MPB9"/>
<evidence type="ECO:0000313" key="3">
    <source>
        <dbReference type="Proteomes" id="UP001201812"/>
    </source>
</evidence>
<gene>
    <name evidence="2" type="ORF">DdX_17030</name>
</gene>
<dbReference type="PROSITE" id="PS50181">
    <property type="entry name" value="FBOX"/>
    <property type="match status" value="1"/>
</dbReference>
<evidence type="ECO:0000313" key="2">
    <source>
        <dbReference type="EMBL" id="KAI1699937.1"/>
    </source>
</evidence>
<organism evidence="2 3">
    <name type="scientific">Ditylenchus destructor</name>
    <dbReference type="NCBI Taxonomy" id="166010"/>
    <lineage>
        <taxon>Eukaryota</taxon>
        <taxon>Metazoa</taxon>
        <taxon>Ecdysozoa</taxon>
        <taxon>Nematoda</taxon>
        <taxon>Chromadorea</taxon>
        <taxon>Rhabditida</taxon>
        <taxon>Tylenchina</taxon>
        <taxon>Tylenchomorpha</taxon>
        <taxon>Sphaerularioidea</taxon>
        <taxon>Anguinidae</taxon>
        <taxon>Anguininae</taxon>
        <taxon>Ditylenchus</taxon>
    </lineage>
</organism>
<protein>
    <recommendedName>
        <fullName evidence="1">F-box domain-containing protein</fullName>
    </recommendedName>
</protein>
<dbReference type="InterPro" id="IPR001810">
    <property type="entry name" value="F-box_dom"/>
</dbReference>
<proteinExistence type="predicted"/>
<dbReference type="Proteomes" id="UP001201812">
    <property type="component" value="Unassembled WGS sequence"/>
</dbReference>
<accession>A0AAD4MPB9</accession>
<sequence length="188" mass="21807">MSSLPNEIFSDITNFLPNDDITDLMLMSKTFNVFVTPRLKKIDQETATMNQSIASFMPSPEPDPTDNEWISQLNLKRFEPIGSAAKKAMRKVLVNDDNLKYLGRNTMDITLKEKLSLERFDDPTSLRIFCALLASPKFRQEYNVPLKLAFKHVAWLSLLYHDDSFNDVIRIWAFYEENGDIYRISTNK</sequence>
<dbReference type="EMBL" id="JAKKPZ010000162">
    <property type="protein sequence ID" value="KAI1699937.1"/>
    <property type="molecule type" value="Genomic_DNA"/>
</dbReference>
<name>A0AAD4MPB9_9BILA</name>
<reference evidence="2" key="1">
    <citation type="submission" date="2022-01" db="EMBL/GenBank/DDBJ databases">
        <title>Genome Sequence Resource for Two Populations of Ditylenchus destructor, the Migratory Endoparasitic Phytonematode.</title>
        <authorList>
            <person name="Zhang H."/>
            <person name="Lin R."/>
            <person name="Xie B."/>
        </authorList>
    </citation>
    <scope>NUCLEOTIDE SEQUENCE</scope>
    <source>
        <strain evidence="2">BazhouSP</strain>
    </source>
</reference>